<organism evidence="1">
    <name type="scientific">Picea sitchensis</name>
    <name type="common">Sitka spruce</name>
    <name type="synonym">Pinus sitchensis</name>
    <dbReference type="NCBI Taxonomy" id="3332"/>
    <lineage>
        <taxon>Eukaryota</taxon>
        <taxon>Viridiplantae</taxon>
        <taxon>Streptophyta</taxon>
        <taxon>Embryophyta</taxon>
        <taxon>Tracheophyta</taxon>
        <taxon>Spermatophyta</taxon>
        <taxon>Pinopsida</taxon>
        <taxon>Pinidae</taxon>
        <taxon>Conifers I</taxon>
        <taxon>Pinales</taxon>
        <taxon>Pinaceae</taxon>
        <taxon>Picea</taxon>
    </lineage>
</organism>
<dbReference type="AlphaFoldDB" id="A9NLS3"/>
<dbReference type="EMBL" id="EF082210">
    <property type="protein sequence ID" value="ABK21584.1"/>
    <property type="molecule type" value="mRNA"/>
</dbReference>
<reference evidence="1" key="1">
    <citation type="journal article" date="2008" name="BMC Genomics">
        <title>A conifer genomics resource of 200,000 spruce (Picea spp.) ESTs and 6,464 high-quality, sequence-finished full-length cDNAs for Sitka spruce (Picea sitchensis).</title>
        <authorList>
            <person name="Ralph S.G."/>
            <person name="Chun H.J."/>
            <person name="Kolosova N."/>
            <person name="Cooper D."/>
            <person name="Oddy C."/>
            <person name="Ritland C.E."/>
            <person name="Kirkpatrick R."/>
            <person name="Moore R."/>
            <person name="Barber S."/>
            <person name="Holt R.A."/>
            <person name="Jones S.J."/>
            <person name="Marra M.A."/>
            <person name="Douglas C.J."/>
            <person name="Ritland K."/>
            <person name="Bohlmann J."/>
        </authorList>
    </citation>
    <scope>NUCLEOTIDE SEQUENCE</scope>
    <source>
        <tissue evidence="1">Bark</tissue>
    </source>
</reference>
<proteinExistence type="evidence at transcript level"/>
<evidence type="ECO:0000313" key="1">
    <source>
        <dbReference type="EMBL" id="ABK21584.1"/>
    </source>
</evidence>
<accession>A9NLS3</accession>
<protein>
    <submittedName>
        <fullName evidence="1">Uncharacterized protein</fullName>
    </submittedName>
</protein>
<name>A9NLS3_PICSI</name>
<sequence>MISGIASRAGENFLMQMNLIWSRPSLENIKGGWKDRMQSFKKKQRRKNMQGFDHLLIMLIKRILAY</sequence>